<feature type="transmembrane region" description="Helical" evidence="1">
    <location>
        <begin position="286"/>
        <end position="311"/>
    </location>
</feature>
<sequence length="402" mass="44256">MTKAVSASGEAEPDVIPKNPIAKTKLFFRLYWKRGAPGQPTAPWALNFAYSMWLIAFAFKLIGSSWDMSWHFMWLRDDLAPPHLINTVGTGIVVVLVAIHSYTGLGCDRRSLRLMQAGTVVFLIAGPLDVLNHRVNGLDLTAWSPSHLLLYIGTGIMLAGAIDGWLKTAPPGRTRSLVLTGLWFFFLENTFFPNGQQEYGILELRSWERGEPYAEPTLLEFAAEQIGRPVDREAVVHFAMPIEDWVYPVWGIGVMALILAMARHTLRKPWTATTVAVAYVAYRALIWPMLLGAGFPTSTVPFYLVFVGLAVDLAYRIGRGHRVLTAGVGGLLVTAFGYGALWLQSQVRPLLVGEDAITESAPPVDYVTVPFVLVGVALLWALAGPVARRFDPPKPHLPAQVV</sequence>
<dbReference type="AlphaFoldDB" id="A0A344LEH4"/>
<dbReference type="RefSeq" id="WP_113695501.1">
    <property type="nucleotide sequence ID" value="NZ_CP015163.1"/>
</dbReference>
<keyword evidence="3" id="KW-1185">Reference proteome</keyword>
<proteinExistence type="predicted"/>
<name>A0A344LEH4_9PSEU</name>
<keyword evidence="1" id="KW-1133">Transmembrane helix</keyword>
<organism evidence="2 3">
    <name type="scientific">Amycolatopsis albispora</name>
    <dbReference type="NCBI Taxonomy" id="1804986"/>
    <lineage>
        <taxon>Bacteria</taxon>
        <taxon>Bacillati</taxon>
        <taxon>Actinomycetota</taxon>
        <taxon>Actinomycetes</taxon>
        <taxon>Pseudonocardiales</taxon>
        <taxon>Pseudonocardiaceae</taxon>
        <taxon>Amycolatopsis</taxon>
    </lineage>
</organism>
<dbReference type="Proteomes" id="UP000250434">
    <property type="component" value="Chromosome"/>
</dbReference>
<keyword evidence="1" id="KW-0812">Transmembrane</keyword>
<keyword evidence="1" id="KW-0472">Membrane</keyword>
<feature type="transmembrane region" description="Helical" evidence="1">
    <location>
        <begin position="44"/>
        <end position="63"/>
    </location>
</feature>
<feature type="transmembrane region" description="Helical" evidence="1">
    <location>
        <begin position="323"/>
        <end position="343"/>
    </location>
</feature>
<feature type="transmembrane region" description="Helical" evidence="1">
    <location>
        <begin position="83"/>
        <end position="105"/>
    </location>
</feature>
<dbReference type="OrthoDB" id="3328774at2"/>
<evidence type="ECO:0000313" key="3">
    <source>
        <dbReference type="Proteomes" id="UP000250434"/>
    </source>
</evidence>
<feature type="transmembrane region" description="Helical" evidence="1">
    <location>
        <begin position="245"/>
        <end position="266"/>
    </location>
</feature>
<evidence type="ECO:0000313" key="2">
    <source>
        <dbReference type="EMBL" id="AXB46448.1"/>
    </source>
</evidence>
<reference evidence="2 3" key="1">
    <citation type="submission" date="2016-04" db="EMBL/GenBank/DDBJ databases">
        <title>Complete genome sequence and analysis of deep-sea sediment isolate, Amycolatopsis sp. WP1.</title>
        <authorList>
            <person name="Wang H."/>
            <person name="Chen S."/>
            <person name="Wu Q."/>
        </authorList>
    </citation>
    <scope>NUCLEOTIDE SEQUENCE [LARGE SCALE GENOMIC DNA]</scope>
    <source>
        <strain evidence="2 3">WP1</strain>
    </source>
</reference>
<protein>
    <submittedName>
        <fullName evidence="2">Uncharacterized protein</fullName>
    </submittedName>
</protein>
<feature type="transmembrane region" description="Helical" evidence="1">
    <location>
        <begin position="363"/>
        <end position="383"/>
    </location>
</feature>
<gene>
    <name evidence="2" type="ORF">A4R43_31625</name>
</gene>
<evidence type="ECO:0000256" key="1">
    <source>
        <dbReference type="SAM" id="Phobius"/>
    </source>
</evidence>
<accession>A0A344LEH4</accession>
<dbReference type="KEGG" id="aab:A4R43_31625"/>
<dbReference type="EMBL" id="CP015163">
    <property type="protein sequence ID" value="AXB46448.1"/>
    <property type="molecule type" value="Genomic_DNA"/>
</dbReference>